<keyword evidence="8" id="KW-0375">Hydrogen ion transport</keyword>
<keyword evidence="16" id="KW-1185">Reference proteome</keyword>
<sequence>MRIPLGFLGLFAALLGGFFINGGHLGLLWHPGEFVIIFGSAVTIFLISNPIETVKQTGLSLKSLIKPLYTEEKTTQTLQLMTELLVVLKNGGNSELAEHISNPLTSAVFKKYELVLSDNDALNFIVDNFNLLESGGDKLEAHQLEAILEQEIELYHHEQMIPVKAITALTEVMPSFGIIAAVMGMNITMMYIDQEPLIIGEKIGAALYGTLLGIFFAYGIFYPIAYILTKMADQKRDYLTVILSFIMSVREKHNLFIAAEIARKKVLPAKRISREDLRNKVASISKGQ</sequence>
<keyword evidence="11 12" id="KW-0472">Membrane</keyword>
<evidence type="ECO:0000256" key="6">
    <source>
        <dbReference type="ARBA" id="ARBA00022692"/>
    </source>
</evidence>
<accession>A0AAX0YPM6</accession>
<dbReference type="Proteomes" id="UP000240728">
    <property type="component" value="Unassembled WGS sequence"/>
</dbReference>
<evidence type="ECO:0000256" key="8">
    <source>
        <dbReference type="ARBA" id="ARBA00022781"/>
    </source>
</evidence>
<evidence type="ECO:0000313" key="15">
    <source>
        <dbReference type="EMBL" id="PSX38920.1"/>
    </source>
</evidence>
<feature type="domain" description="Motility protein A N-terminal" evidence="14">
    <location>
        <begin position="5"/>
        <end position="91"/>
    </location>
</feature>
<keyword evidence="15" id="KW-0966">Cell projection</keyword>
<dbReference type="GO" id="GO:0006935">
    <property type="term" value="P:chemotaxis"/>
    <property type="evidence" value="ECO:0007669"/>
    <property type="project" value="UniProtKB-KW"/>
</dbReference>
<dbReference type="GeneID" id="64074149"/>
<evidence type="ECO:0000256" key="2">
    <source>
        <dbReference type="ARBA" id="ARBA00008038"/>
    </source>
</evidence>
<dbReference type="GO" id="GO:1902600">
    <property type="term" value="P:proton transmembrane transport"/>
    <property type="evidence" value="ECO:0007669"/>
    <property type="project" value="UniProtKB-KW"/>
</dbReference>
<dbReference type="Pfam" id="PF01618">
    <property type="entry name" value="MotA_ExbB"/>
    <property type="match status" value="1"/>
</dbReference>
<dbReference type="PANTHER" id="PTHR30433">
    <property type="entry name" value="CHEMOTAXIS PROTEIN MOTA"/>
    <property type="match status" value="1"/>
</dbReference>
<gene>
    <name evidence="15" type="ORF">C0W53_22195</name>
</gene>
<reference evidence="15 16" key="1">
    <citation type="submission" date="2018-01" db="EMBL/GenBank/DDBJ databases">
        <title>Whole genome sequencing of Histamine producing bacteria.</title>
        <authorList>
            <person name="Butler K."/>
        </authorList>
    </citation>
    <scope>NUCLEOTIDE SEQUENCE [LARGE SCALE GENOMIC DNA]</scope>
    <source>
        <strain evidence="15 16">A1-4</strain>
    </source>
</reference>
<evidence type="ECO:0000256" key="7">
    <source>
        <dbReference type="ARBA" id="ARBA00022779"/>
    </source>
</evidence>
<dbReference type="InterPro" id="IPR047055">
    <property type="entry name" value="MotA-like"/>
</dbReference>
<dbReference type="EMBL" id="PYOZ01000030">
    <property type="protein sequence ID" value="PSX38920.1"/>
    <property type="molecule type" value="Genomic_DNA"/>
</dbReference>
<keyword evidence="6 12" id="KW-0812">Transmembrane</keyword>
<evidence type="ECO:0000256" key="10">
    <source>
        <dbReference type="ARBA" id="ARBA00023065"/>
    </source>
</evidence>
<feature type="transmembrane region" description="Helical" evidence="12">
    <location>
        <begin position="205"/>
        <end position="228"/>
    </location>
</feature>
<evidence type="ECO:0000256" key="12">
    <source>
        <dbReference type="SAM" id="Phobius"/>
    </source>
</evidence>
<keyword evidence="15" id="KW-0969">Cilium</keyword>
<comment type="caution">
    <text evidence="15">The sequence shown here is derived from an EMBL/GenBank/DDBJ whole genome shotgun (WGS) entry which is preliminary data.</text>
</comment>
<dbReference type="InterPro" id="IPR002898">
    <property type="entry name" value="MotA_ExbB_proton_chnl"/>
</dbReference>
<dbReference type="PROSITE" id="PS01307">
    <property type="entry name" value="MOTA"/>
    <property type="match status" value="1"/>
</dbReference>
<feature type="transmembrane region" description="Helical" evidence="12">
    <location>
        <begin position="29"/>
        <end position="47"/>
    </location>
</feature>
<dbReference type="PANTHER" id="PTHR30433:SF4">
    <property type="entry name" value="MOTILITY PROTEIN A"/>
    <property type="match status" value="1"/>
</dbReference>
<dbReference type="GO" id="GO:0071978">
    <property type="term" value="P:bacterial-type flagellum-dependent swarming motility"/>
    <property type="evidence" value="ECO:0007669"/>
    <property type="project" value="InterPro"/>
</dbReference>
<comment type="similarity">
    <text evidence="2">Belongs to the MotA family.</text>
</comment>
<keyword evidence="5" id="KW-0145">Chemotaxis</keyword>
<name>A0AAX0YPM6_9GAMM</name>
<proteinExistence type="inferred from homology"/>
<dbReference type="RefSeq" id="WP_036788645.1">
    <property type="nucleotide sequence ID" value="NZ_JAUZMV010000003.1"/>
</dbReference>
<dbReference type="InterPro" id="IPR046786">
    <property type="entry name" value="MotA_N"/>
</dbReference>
<evidence type="ECO:0000256" key="5">
    <source>
        <dbReference type="ARBA" id="ARBA00022500"/>
    </source>
</evidence>
<comment type="subcellular location">
    <subcellularLocation>
        <location evidence="1">Cell membrane</location>
        <topology evidence="1">Multi-pass membrane protein</topology>
    </subcellularLocation>
</comment>
<evidence type="ECO:0000259" key="13">
    <source>
        <dbReference type="Pfam" id="PF01618"/>
    </source>
</evidence>
<dbReference type="AlphaFoldDB" id="A0AAX0YPM6"/>
<evidence type="ECO:0000313" key="16">
    <source>
        <dbReference type="Proteomes" id="UP000240728"/>
    </source>
</evidence>
<keyword evidence="10" id="KW-0406">Ion transport</keyword>
<feature type="transmembrane region" description="Helical" evidence="12">
    <location>
        <begin position="165"/>
        <end position="185"/>
    </location>
</feature>
<keyword evidence="9 12" id="KW-1133">Transmembrane helix</keyword>
<keyword evidence="4" id="KW-1003">Cell membrane</keyword>
<evidence type="ECO:0000256" key="1">
    <source>
        <dbReference type="ARBA" id="ARBA00004651"/>
    </source>
</evidence>
<evidence type="ECO:0000256" key="9">
    <source>
        <dbReference type="ARBA" id="ARBA00022989"/>
    </source>
</evidence>
<evidence type="ECO:0000256" key="4">
    <source>
        <dbReference type="ARBA" id="ARBA00022475"/>
    </source>
</evidence>
<organism evidence="15 16">
    <name type="scientific">Photobacterium kishitanii</name>
    <dbReference type="NCBI Taxonomy" id="318456"/>
    <lineage>
        <taxon>Bacteria</taxon>
        <taxon>Pseudomonadati</taxon>
        <taxon>Pseudomonadota</taxon>
        <taxon>Gammaproteobacteria</taxon>
        <taxon>Vibrionales</taxon>
        <taxon>Vibrionaceae</taxon>
        <taxon>Photobacterium</taxon>
    </lineage>
</organism>
<keyword evidence="7" id="KW-0283">Flagellar rotation</keyword>
<dbReference type="GO" id="GO:0005886">
    <property type="term" value="C:plasma membrane"/>
    <property type="evidence" value="ECO:0007669"/>
    <property type="project" value="UniProtKB-SubCell"/>
</dbReference>
<protein>
    <submittedName>
        <fullName evidence="15">Flagellar motor stator protein MotA</fullName>
    </submittedName>
</protein>
<keyword evidence="15" id="KW-0282">Flagellum</keyword>
<dbReference type="InterPro" id="IPR000540">
    <property type="entry name" value="Flag_MotA_CS"/>
</dbReference>
<evidence type="ECO:0000256" key="11">
    <source>
        <dbReference type="ARBA" id="ARBA00023136"/>
    </source>
</evidence>
<feature type="domain" description="MotA/TolQ/ExbB proton channel" evidence="13">
    <location>
        <begin position="137"/>
        <end position="235"/>
    </location>
</feature>
<keyword evidence="3" id="KW-0813">Transport</keyword>
<evidence type="ECO:0000259" key="14">
    <source>
        <dbReference type="Pfam" id="PF20560"/>
    </source>
</evidence>
<dbReference type="Pfam" id="PF20560">
    <property type="entry name" value="MotA_N"/>
    <property type="match status" value="1"/>
</dbReference>
<evidence type="ECO:0000256" key="3">
    <source>
        <dbReference type="ARBA" id="ARBA00022448"/>
    </source>
</evidence>